<dbReference type="RefSeq" id="WP_160672427.1">
    <property type="nucleotide sequence ID" value="NZ_WTYN01000001.1"/>
</dbReference>
<feature type="region of interest" description="Disordered" evidence="1">
    <location>
        <begin position="1"/>
        <end position="25"/>
    </location>
</feature>
<reference evidence="4 5" key="1">
    <citation type="submission" date="2019-12" db="EMBL/GenBank/DDBJ databases">
        <title>Genomic-based taxomic classification of the family Erythrobacteraceae.</title>
        <authorList>
            <person name="Xu L."/>
        </authorList>
    </citation>
    <scope>NUCLEOTIDE SEQUENCE [LARGE SCALE GENOMIC DNA]</scope>
    <source>
        <strain evidence="4 5">MCCC 1A09965</strain>
    </source>
</reference>
<feature type="domain" description="SPOR" evidence="3">
    <location>
        <begin position="163"/>
        <end position="244"/>
    </location>
</feature>
<keyword evidence="2" id="KW-0472">Membrane</keyword>
<dbReference type="Gene3D" id="3.30.70.1070">
    <property type="entry name" value="Sporulation related repeat"/>
    <property type="match status" value="1"/>
</dbReference>
<dbReference type="PROSITE" id="PS51724">
    <property type="entry name" value="SPOR"/>
    <property type="match status" value="1"/>
</dbReference>
<name>A0A844YD22_9SPHN</name>
<protein>
    <submittedName>
        <fullName evidence="4">SPOR domain-containing protein</fullName>
    </submittedName>
</protein>
<gene>
    <name evidence="4" type="ORF">GRI48_05270</name>
</gene>
<dbReference type="Proteomes" id="UP000445582">
    <property type="component" value="Unassembled WGS sequence"/>
</dbReference>
<evidence type="ECO:0000259" key="3">
    <source>
        <dbReference type="PROSITE" id="PS51724"/>
    </source>
</evidence>
<keyword evidence="2" id="KW-1133">Transmembrane helix</keyword>
<evidence type="ECO:0000256" key="2">
    <source>
        <dbReference type="SAM" id="Phobius"/>
    </source>
</evidence>
<dbReference type="InterPro" id="IPR007730">
    <property type="entry name" value="SPOR-like_dom"/>
</dbReference>
<evidence type="ECO:0000313" key="4">
    <source>
        <dbReference type="EMBL" id="MXO62420.1"/>
    </source>
</evidence>
<feature type="region of interest" description="Disordered" evidence="1">
    <location>
        <begin position="96"/>
        <end position="179"/>
    </location>
</feature>
<keyword evidence="2" id="KW-0812">Transmembrane</keyword>
<comment type="caution">
    <text evidence="4">The sequence shown here is derived from an EMBL/GenBank/DDBJ whole genome shotgun (WGS) entry which is preliminary data.</text>
</comment>
<dbReference type="Pfam" id="PF05036">
    <property type="entry name" value="SPOR"/>
    <property type="match status" value="1"/>
</dbReference>
<feature type="transmembrane region" description="Helical" evidence="2">
    <location>
        <begin position="55"/>
        <end position="76"/>
    </location>
</feature>
<dbReference type="GO" id="GO:0042834">
    <property type="term" value="F:peptidoglycan binding"/>
    <property type="evidence" value="ECO:0007669"/>
    <property type="project" value="InterPro"/>
</dbReference>
<organism evidence="4 5">
    <name type="scientific">Qipengyuania oceanensis</name>
    <dbReference type="NCBI Taxonomy" id="1463597"/>
    <lineage>
        <taxon>Bacteria</taxon>
        <taxon>Pseudomonadati</taxon>
        <taxon>Pseudomonadota</taxon>
        <taxon>Alphaproteobacteria</taxon>
        <taxon>Sphingomonadales</taxon>
        <taxon>Erythrobacteraceae</taxon>
        <taxon>Qipengyuania</taxon>
    </lineage>
</organism>
<sequence length="244" mass="25664">MAGPVGYEQDDDGFGRTTPFASEQLVLTDPDDDRLPWLEASDYDEPERGLDFGRLAGFGLLLLIVLAAAAGIWWYLSKAKVSGDLQPVGTTIAAPQGPYKVRPSEEGGKVFEGTGDTSFAVGEGQRREGRIARTQPKPAPAASPAVGASPSPSSEPEKSPETAPPAAGPSVQVGAYASRSDAERGWQTLMRQTEKLNGVSHRIVEGQADIGTVFRLQAVAGSLESARALCAGLKQDGVACQVKR</sequence>
<feature type="compositionally biased region" description="Low complexity" evidence="1">
    <location>
        <begin position="140"/>
        <end position="154"/>
    </location>
</feature>
<dbReference type="InterPro" id="IPR036680">
    <property type="entry name" value="SPOR-like_sf"/>
</dbReference>
<evidence type="ECO:0000313" key="5">
    <source>
        <dbReference type="Proteomes" id="UP000445582"/>
    </source>
</evidence>
<dbReference type="OrthoDB" id="7390714at2"/>
<evidence type="ECO:0000256" key="1">
    <source>
        <dbReference type="SAM" id="MobiDB-lite"/>
    </source>
</evidence>
<keyword evidence="5" id="KW-1185">Reference proteome</keyword>
<dbReference type="EMBL" id="WTYN01000001">
    <property type="protein sequence ID" value="MXO62420.1"/>
    <property type="molecule type" value="Genomic_DNA"/>
</dbReference>
<proteinExistence type="predicted"/>
<dbReference type="AlphaFoldDB" id="A0A844YD22"/>
<accession>A0A844YD22</accession>